<sequence length="210" mass="22976">MKQTRIPFFASDSTAKLAQQLLGKKLIYQTVAGTMSGWIVEVEAYLGMLDEAAHAYQGRCTPSNEPLYGPPGTVYIYSIHSQLCLDIATQAVGVPEGILIRALEPDSGRGLMEHHRGKTGWELTNGPGKLMSALGITDKRMNFQLFGEVPLSLDFVTARQPQAITAGPRIGVGAKGSWAKQPLRYYVTGNPYVSKLPKRSMDLVTHGWQI</sequence>
<protein>
    <recommendedName>
        <fullName evidence="5">Putative 3-methyladenine DNA glycosylase</fullName>
        <ecNumber evidence="5">3.2.2.-</ecNumber>
    </recommendedName>
</protein>
<dbReference type="AlphaFoldDB" id="A0A0R2CFV5"/>
<dbReference type="Pfam" id="PF02245">
    <property type="entry name" value="Pur_DNA_glyco"/>
    <property type="match status" value="1"/>
</dbReference>
<gene>
    <name evidence="6" type="ORF">FC87_GL001263</name>
</gene>
<dbReference type="HAMAP" id="MF_00527">
    <property type="entry name" value="3MGH"/>
    <property type="match status" value="1"/>
</dbReference>
<dbReference type="EC" id="3.2.2.-" evidence="5"/>
<reference evidence="6 7" key="1">
    <citation type="journal article" date="2015" name="Genome Announc.">
        <title>Expanding the biotechnology potential of lactobacilli through comparative genomics of 213 strains and associated genera.</title>
        <authorList>
            <person name="Sun Z."/>
            <person name="Harris H.M."/>
            <person name="McCann A."/>
            <person name="Guo C."/>
            <person name="Argimon S."/>
            <person name="Zhang W."/>
            <person name="Yang X."/>
            <person name="Jeffery I.B."/>
            <person name="Cooney J.C."/>
            <person name="Kagawa T.F."/>
            <person name="Liu W."/>
            <person name="Song Y."/>
            <person name="Salvetti E."/>
            <person name="Wrobel A."/>
            <person name="Rasinkangas P."/>
            <person name="Parkhill J."/>
            <person name="Rea M.C."/>
            <person name="O'Sullivan O."/>
            <person name="Ritari J."/>
            <person name="Douillard F.P."/>
            <person name="Paul Ross R."/>
            <person name="Yang R."/>
            <person name="Briner A.E."/>
            <person name="Felis G.E."/>
            <person name="de Vos W.M."/>
            <person name="Barrangou R."/>
            <person name="Klaenhammer T.R."/>
            <person name="Caufield P.W."/>
            <person name="Cui Y."/>
            <person name="Zhang H."/>
            <person name="O'Toole P.W."/>
        </authorList>
    </citation>
    <scope>NUCLEOTIDE SEQUENCE [LARGE SCALE GENOMIC DNA]</scope>
    <source>
        <strain evidence="6 7">DSM 22689</strain>
    </source>
</reference>
<dbReference type="Proteomes" id="UP000051586">
    <property type="component" value="Unassembled WGS sequence"/>
</dbReference>
<keyword evidence="4 5" id="KW-0234">DNA repair</keyword>
<dbReference type="GO" id="GO:0003677">
    <property type="term" value="F:DNA binding"/>
    <property type="evidence" value="ECO:0007669"/>
    <property type="project" value="InterPro"/>
</dbReference>
<accession>A0A0R2CFV5</accession>
<evidence type="ECO:0000256" key="3">
    <source>
        <dbReference type="ARBA" id="ARBA00022801"/>
    </source>
</evidence>
<dbReference type="EMBL" id="AYZI01000008">
    <property type="protein sequence ID" value="KRM90577.1"/>
    <property type="molecule type" value="Genomic_DNA"/>
</dbReference>
<keyword evidence="3 5" id="KW-0378">Hydrolase</keyword>
<dbReference type="RefSeq" id="WP_054690066.1">
    <property type="nucleotide sequence ID" value="NZ_AYZI01000008.1"/>
</dbReference>
<comment type="caution">
    <text evidence="6">The sequence shown here is derived from an EMBL/GenBank/DDBJ whole genome shotgun (WGS) entry which is preliminary data.</text>
</comment>
<evidence type="ECO:0000256" key="4">
    <source>
        <dbReference type="ARBA" id="ARBA00023204"/>
    </source>
</evidence>
<evidence type="ECO:0000256" key="2">
    <source>
        <dbReference type="ARBA" id="ARBA00022763"/>
    </source>
</evidence>
<dbReference type="FunFam" id="3.10.300.10:FF:000001">
    <property type="entry name" value="Putative 3-methyladenine DNA glycosylase"/>
    <property type="match status" value="1"/>
</dbReference>
<keyword evidence="2 5" id="KW-0227">DNA damage</keyword>
<dbReference type="PANTHER" id="PTHR10429">
    <property type="entry name" value="DNA-3-METHYLADENINE GLYCOSYLASE"/>
    <property type="match status" value="1"/>
</dbReference>
<name>A0A0R2CFV5_9LACO</name>
<dbReference type="InterPro" id="IPR036995">
    <property type="entry name" value="MPG_sf"/>
</dbReference>
<dbReference type="InterPro" id="IPR011034">
    <property type="entry name" value="Formyl_transferase-like_C_sf"/>
</dbReference>
<evidence type="ECO:0000256" key="1">
    <source>
        <dbReference type="ARBA" id="ARBA00009232"/>
    </source>
</evidence>
<dbReference type="NCBIfam" id="TIGR00567">
    <property type="entry name" value="3mg"/>
    <property type="match status" value="1"/>
</dbReference>
<dbReference type="PATRIC" id="fig|1423745.4.peg.1329"/>
<dbReference type="GO" id="GO:0006284">
    <property type="term" value="P:base-excision repair"/>
    <property type="evidence" value="ECO:0007669"/>
    <property type="project" value="InterPro"/>
</dbReference>
<dbReference type="PANTHER" id="PTHR10429:SF0">
    <property type="entry name" value="DNA-3-METHYLADENINE GLYCOSYLASE"/>
    <property type="match status" value="1"/>
</dbReference>
<evidence type="ECO:0000313" key="7">
    <source>
        <dbReference type="Proteomes" id="UP000051586"/>
    </source>
</evidence>
<dbReference type="Gene3D" id="3.10.300.10">
    <property type="entry name" value="Methylpurine-DNA glycosylase (MPG)"/>
    <property type="match status" value="1"/>
</dbReference>
<dbReference type="STRING" id="1423745.GCA_001311215_00679"/>
<dbReference type="CDD" id="cd00540">
    <property type="entry name" value="AAG"/>
    <property type="match status" value="1"/>
</dbReference>
<proteinExistence type="inferred from homology"/>
<dbReference type="InterPro" id="IPR003180">
    <property type="entry name" value="MPG"/>
</dbReference>
<dbReference type="GO" id="GO:0003905">
    <property type="term" value="F:alkylbase DNA N-glycosylase activity"/>
    <property type="evidence" value="ECO:0007669"/>
    <property type="project" value="InterPro"/>
</dbReference>
<evidence type="ECO:0000256" key="5">
    <source>
        <dbReference type="HAMAP-Rule" id="MF_00527"/>
    </source>
</evidence>
<comment type="similarity">
    <text evidence="1 5">Belongs to the DNA glycosylase MPG family.</text>
</comment>
<dbReference type="SUPFAM" id="SSF50486">
    <property type="entry name" value="FMT C-terminal domain-like"/>
    <property type="match status" value="1"/>
</dbReference>
<organism evidence="6 7">
    <name type="scientific">Fructilactobacillus florum DSM 22689 = JCM 16035</name>
    <dbReference type="NCBI Taxonomy" id="1423745"/>
    <lineage>
        <taxon>Bacteria</taxon>
        <taxon>Bacillati</taxon>
        <taxon>Bacillota</taxon>
        <taxon>Bacilli</taxon>
        <taxon>Lactobacillales</taxon>
        <taxon>Lactobacillaceae</taxon>
        <taxon>Fructilactobacillus</taxon>
    </lineage>
</organism>
<evidence type="ECO:0000313" key="6">
    <source>
        <dbReference type="EMBL" id="KRM90577.1"/>
    </source>
</evidence>